<protein>
    <recommendedName>
        <fullName evidence="3">SnoaL-like domain-containing protein</fullName>
    </recommendedName>
</protein>
<dbReference type="STRING" id="1797197.A2Y75_03955"/>
<comment type="caution">
    <text evidence="1">The sequence shown here is derived from an EMBL/GenBank/DDBJ whole genome shotgun (WGS) entry which is preliminary data.</text>
</comment>
<evidence type="ECO:0008006" key="3">
    <source>
        <dbReference type="Google" id="ProtNLM"/>
    </source>
</evidence>
<evidence type="ECO:0000313" key="1">
    <source>
        <dbReference type="EMBL" id="OFW56362.1"/>
    </source>
</evidence>
<dbReference type="InterPro" id="IPR032710">
    <property type="entry name" value="NTF2-like_dom_sf"/>
</dbReference>
<reference evidence="1 2" key="1">
    <citation type="journal article" date="2016" name="Nat. Commun.">
        <title>Thousands of microbial genomes shed light on interconnected biogeochemical processes in an aquifer system.</title>
        <authorList>
            <person name="Anantharaman K."/>
            <person name="Brown C.T."/>
            <person name="Hug L.A."/>
            <person name="Sharon I."/>
            <person name="Castelle C.J."/>
            <person name="Probst A.J."/>
            <person name="Thomas B.C."/>
            <person name="Singh A."/>
            <person name="Wilkins M.J."/>
            <person name="Karaoz U."/>
            <person name="Brodie E.L."/>
            <person name="Williams K.H."/>
            <person name="Hubbard S.S."/>
            <person name="Banfield J.F."/>
        </authorList>
    </citation>
    <scope>NUCLEOTIDE SEQUENCE [LARGE SCALE GENOMIC DNA]</scope>
</reference>
<evidence type="ECO:0000313" key="2">
    <source>
        <dbReference type="Proteomes" id="UP000177876"/>
    </source>
</evidence>
<name>A0A1F2WHQ2_9ACTN</name>
<dbReference type="EMBL" id="MELK01000047">
    <property type="protein sequence ID" value="OFW56362.1"/>
    <property type="molecule type" value="Genomic_DNA"/>
</dbReference>
<dbReference type="AlphaFoldDB" id="A0A1F2WHQ2"/>
<accession>A0A1F2WHQ2</accession>
<organism evidence="1 2">
    <name type="scientific">Candidatus Solincola sediminis</name>
    <dbReference type="NCBI Taxonomy" id="1797199"/>
    <lineage>
        <taxon>Bacteria</taxon>
        <taxon>Bacillati</taxon>
        <taxon>Actinomycetota</taxon>
        <taxon>Candidatus Geothermincolia</taxon>
        <taxon>Candidatus Geothermincolales</taxon>
        <taxon>Candidatus Geothermincolaceae</taxon>
        <taxon>Candidatus Solincola</taxon>
    </lineage>
</organism>
<dbReference type="SUPFAM" id="SSF54427">
    <property type="entry name" value="NTF2-like"/>
    <property type="match status" value="1"/>
</dbReference>
<sequence>MRTSFKLAFAIVLALVAGFIGYTRIVRIQPAQSTVLKAFDRLEEGDLEGAMQYVDPQGQLRTFWDENERARDELQSFMQRNRLDFSSLKFSTKIEKDNAEVELKGGDLAVYSREGNDLPQAVLDLKGVNLVFYVEKREGQWLIEGINYDLSQMPQQGQFLLPF</sequence>
<gene>
    <name evidence="1" type="ORF">A2Y75_03955</name>
</gene>
<dbReference type="Proteomes" id="UP000177876">
    <property type="component" value="Unassembled WGS sequence"/>
</dbReference>
<proteinExistence type="predicted"/>